<accession>A0A3N4HKJ5</accession>
<feature type="compositionally biased region" description="Acidic residues" evidence="1">
    <location>
        <begin position="122"/>
        <end position="141"/>
    </location>
</feature>
<feature type="region of interest" description="Disordered" evidence="1">
    <location>
        <begin position="1"/>
        <end position="228"/>
    </location>
</feature>
<dbReference type="Proteomes" id="UP000275078">
    <property type="component" value="Unassembled WGS sequence"/>
</dbReference>
<dbReference type="EMBL" id="ML119822">
    <property type="protein sequence ID" value="RPA73416.1"/>
    <property type="molecule type" value="Genomic_DNA"/>
</dbReference>
<reference evidence="2 3" key="1">
    <citation type="journal article" date="2018" name="Nat. Ecol. Evol.">
        <title>Pezizomycetes genomes reveal the molecular basis of ectomycorrhizal truffle lifestyle.</title>
        <authorList>
            <person name="Murat C."/>
            <person name="Payen T."/>
            <person name="Noel B."/>
            <person name="Kuo A."/>
            <person name="Morin E."/>
            <person name="Chen J."/>
            <person name="Kohler A."/>
            <person name="Krizsan K."/>
            <person name="Balestrini R."/>
            <person name="Da Silva C."/>
            <person name="Montanini B."/>
            <person name="Hainaut M."/>
            <person name="Levati E."/>
            <person name="Barry K.W."/>
            <person name="Belfiori B."/>
            <person name="Cichocki N."/>
            <person name="Clum A."/>
            <person name="Dockter R.B."/>
            <person name="Fauchery L."/>
            <person name="Guy J."/>
            <person name="Iotti M."/>
            <person name="Le Tacon F."/>
            <person name="Lindquist E.A."/>
            <person name="Lipzen A."/>
            <person name="Malagnac F."/>
            <person name="Mello A."/>
            <person name="Molinier V."/>
            <person name="Miyauchi S."/>
            <person name="Poulain J."/>
            <person name="Riccioni C."/>
            <person name="Rubini A."/>
            <person name="Sitrit Y."/>
            <person name="Splivallo R."/>
            <person name="Traeger S."/>
            <person name="Wang M."/>
            <person name="Zifcakova L."/>
            <person name="Wipf D."/>
            <person name="Zambonelli A."/>
            <person name="Paolocci F."/>
            <person name="Nowrousian M."/>
            <person name="Ottonello S."/>
            <person name="Baldrian P."/>
            <person name="Spatafora J.W."/>
            <person name="Henrissat B."/>
            <person name="Nagy L.G."/>
            <person name="Aury J.M."/>
            <person name="Wincker P."/>
            <person name="Grigoriev I.V."/>
            <person name="Bonfante P."/>
            <person name="Martin F.M."/>
        </authorList>
    </citation>
    <scope>NUCLEOTIDE SEQUENCE [LARGE SCALE GENOMIC DNA]</scope>
    <source>
        <strain evidence="2 3">RN42</strain>
    </source>
</reference>
<gene>
    <name evidence="2" type="ORF">BJ508DRAFT_50031</name>
</gene>
<evidence type="ECO:0000256" key="1">
    <source>
        <dbReference type="SAM" id="MobiDB-lite"/>
    </source>
</evidence>
<name>A0A3N4HKJ5_ASCIM</name>
<proteinExistence type="predicted"/>
<dbReference type="AlphaFoldDB" id="A0A3N4HKJ5"/>
<sequence length="310" mass="34327">MLSPFLLKRKEQRQRKLQRLGPLAELYGYTTKMPKTPRSAAAHRANRKRPSESESNKSDATFPPNKKPNIAGAVKAADGSGSGNETALLKELGFDKEVEIPPTARTEEELQSTIANDFAEFGSEEEKDGTDAEEETEETAEGDNGLKGPRVLKKTEEASEVESESGEENNKKVDVVDLSLVEDSDSEPEERPVKRTGSASRQTQLAGKGGRLSYAVPDSDDEEMEDEDRENWHWLADVLVGLAEKQARCLKALGPGVVAGILMHAADKLGQELGDNEREKKELEWKATVKRGERKTEVGEFRQIQKFEEC</sequence>
<evidence type="ECO:0000313" key="2">
    <source>
        <dbReference type="EMBL" id="RPA73416.1"/>
    </source>
</evidence>
<keyword evidence="3" id="KW-1185">Reference proteome</keyword>
<organism evidence="2 3">
    <name type="scientific">Ascobolus immersus RN42</name>
    <dbReference type="NCBI Taxonomy" id="1160509"/>
    <lineage>
        <taxon>Eukaryota</taxon>
        <taxon>Fungi</taxon>
        <taxon>Dikarya</taxon>
        <taxon>Ascomycota</taxon>
        <taxon>Pezizomycotina</taxon>
        <taxon>Pezizomycetes</taxon>
        <taxon>Pezizales</taxon>
        <taxon>Ascobolaceae</taxon>
        <taxon>Ascobolus</taxon>
    </lineage>
</organism>
<feature type="compositionally biased region" description="Acidic residues" evidence="1">
    <location>
        <begin position="218"/>
        <end position="228"/>
    </location>
</feature>
<evidence type="ECO:0000313" key="3">
    <source>
        <dbReference type="Proteomes" id="UP000275078"/>
    </source>
</evidence>
<feature type="compositionally biased region" description="Acidic residues" evidence="1">
    <location>
        <begin position="158"/>
        <end position="167"/>
    </location>
</feature>
<protein>
    <submittedName>
        <fullName evidence="2">Uncharacterized protein</fullName>
    </submittedName>
</protein>